<dbReference type="InterPro" id="IPR051907">
    <property type="entry name" value="DoxX-like_oxidoreductase"/>
</dbReference>
<dbReference type="InterPro" id="IPR032808">
    <property type="entry name" value="DoxX"/>
</dbReference>
<evidence type="ECO:0000313" key="8">
    <source>
        <dbReference type="EMBL" id="GAT63148.1"/>
    </source>
</evidence>
<dbReference type="Pfam" id="PF07681">
    <property type="entry name" value="DoxX"/>
    <property type="match status" value="1"/>
</dbReference>
<evidence type="ECO:0000256" key="2">
    <source>
        <dbReference type="ARBA" id="ARBA00006679"/>
    </source>
</evidence>
<reference evidence="9" key="1">
    <citation type="submission" date="2016-04" db="EMBL/GenBank/DDBJ databases">
        <title>Draft genome sequence of Paludibacter jiangxiensis strain NM7.</title>
        <authorList>
            <person name="Qiu Y."/>
            <person name="Matsuura N."/>
            <person name="Ohashi A."/>
            <person name="Tourlousse M.D."/>
            <person name="Sekiguchi Y."/>
        </authorList>
    </citation>
    <scope>NUCLEOTIDE SEQUENCE [LARGE SCALE GENOMIC DNA]</scope>
    <source>
        <strain evidence="9">NM7</strain>
    </source>
</reference>
<comment type="similarity">
    <text evidence="2">Belongs to the DoxX family.</text>
</comment>
<keyword evidence="4 7" id="KW-0812">Transmembrane</keyword>
<feature type="transmembrane region" description="Helical" evidence="7">
    <location>
        <begin position="59"/>
        <end position="80"/>
    </location>
</feature>
<dbReference type="GO" id="GO:0005886">
    <property type="term" value="C:plasma membrane"/>
    <property type="evidence" value="ECO:0007669"/>
    <property type="project" value="UniProtKB-SubCell"/>
</dbReference>
<evidence type="ECO:0000256" key="5">
    <source>
        <dbReference type="ARBA" id="ARBA00022989"/>
    </source>
</evidence>
<dbReference type="RefSeq" id="WP_068704679.1">
    <property type="nucleotide sequence ID" value="NZ_BDCR01000003.1"/>
</dbReference>
<dbReference type="EMBL" id="BDCR01000003">
    <property type="protein sequence ID" value="GAT63148.1"/>
    <property type="molecule type" value="Genomic_DNA"/>
</dbReference>
<feature type="transmembrane region" description="Helical" evidence="7">
    <location>
        <begin position="89"/>
        <end position="107"/>
    </location>
</feature>
<feature type="transmembrane region" description="Helical" evidence="7">
    <location>
        <begin position="113"/>
        <end position="131"/>
    </location>
</feature>
<accession>A0A170ZZD0</accession>
<evidence type="ECO:0000256" key="1">
    <source>
        <dbReference type="ARBA" id="ARBA00004651"/>
    </source>
</evidence>
<protein>
    <submittedName>
        <fullName evidence="8">Putative oxidoreductase</fullName>
    </submittedName>
</protein>
<keyword evidence="3" id="KW-1003">Cell membrane</keyword>
<sequence>MNRSSLIFSTANSITMDAALFLLRLLTAGFMLTHGLEKLSNFSSLAEEFPDPLGVGHSASLIMMLFSEVGCSLLILLGLFTRLATLPSIFGMSIAFFVIHAGMPFAAKELAGIYLLLYIIILLMGPGRYSADYIIDKWLKRE</sequence>
<organism evidence="8 9">
    <name type="scientific">Paludibacter jiangxiensis</name>
    <dbReference type="NCBI Taxonomy" id="681398"/>
    <lineage>
        <taxon>Bacteria</taxon>
        <taxon>Pseudomonadati</taxon>
        <taxon>Bacteroidota</taxon>
        <taxon>Bacteroidia</taxon>
        <taxon>Bacteroidales</taxon>
        <taxon>Paludibacteraceae</taxon>
        <taxon>Paludibacter</taxon>
    </lineage>
</organism>
<evidence type="ECO:0000256" key="4">
    <source>
        <dbReference type="ARBA" id="ARBA00022692"/>
    </source>
</evidence>
<dbReference type="Proteomes" id="UP000076586">
    <property type="component" value="Unassembled WGS sequence"/>
</dbReference>
<keyword evidence="9" id="KW-1185">Reference proteome</keyword>
<dbReference type="PANTHER" id="PTHR33452:SF1">
    <property type="entry name" value="INNER MEMBRANE PROTEIN YPHA-RELATED"/>
    <property type="match status" value="1"/>
</dbReference>
<reference evidence="9" key="2">
    <citation type="journal article" date="2017" name="Genome Announc.">
        <title>Draft genome sequence of Paludibacter jiangxiensis NM7(T), a propionate-producing fermentative bacterium.</title>
        <authorList>
            <person name="Qiu Y.-L."/>
            <person name="Tourlousse D.M."/>
            <person name="Matsuura N."/>
            <person name="Ohashi A."/>
            <person name="Sekiguchi Y."/>
        </authorList>
    </citation>
    <scope>NUCLEOTIDE SEQUENCE [LARGE SCALE GENOMIC DNA]</scope>
    <source>
        <strain evidence="9">NM7</strain>
    </source>
</reference>
<evidence type="ECO:0000256" key="3">
    <source>
        <dbReference type="ARBA" id="ARBA00022475"/>
    </source>
</evidence>
<evidence type="ECO:0000313" key="9">
    <source>
        <dbReference type="Proteomes" id="UP000076586"/>
    </source>
</evidence>
<gene>
    <name evidence="8" type="ORF">PJIAN_3462</name>
</gene>
<comment type="caution">
    <text evidence="8">The sequence shown here is derived from an EMBL/GenBank/DDBJ whole genome shotgun (WGS) entry which is preliminary data.</text>
</comment>
<evidence type="ECO:0000256" key="7">
    <source>
        <dbReference type="SAM" id="Phobius"/>
    </source>
</evidence>
<name>A0A170ZZD0_9BACT</name>
<dbReference type="OrthoDB" id="9813193at2"/>
<dbReference type="STRING" id="681398.PJIAN_3462"/>
<evidence type="ECO:0000256" key="6">
    <source>
        <dbReference type="ARBA" id="ARBA00023136"/>
    </source>
</evidence>
<proteinExistence type="inferred from homology"/>
<keyword evidence="5 7" id="KW-1133">Transmembrane helix</keyword>
<dbReference type="AlphaFoldDB" id="A0A170ZZD0"/>
<dbReference type="PANTHER" id="PTHR33452">
    <property type="entry name" value="OXIDOREDUCTASE CATD-RELATED"/>
    <property type="match status" value="1"/>
</dbReference>
<comment type="subcellular location">
    <subcellularLocation>
        <location evidence="1">Cell membrane</location>
        <topology evidence="1">Multi-pass membrane protein</topology>
    </subcellularLocation>
</comment>
<keyword evidence="6 7" id="KW-0472">Membrane</keyword>